<dbReference type="EMBL" id="BAAARK010000084">
    <property type="protein sequence ID" value="GAA2695338.1"/>
    <property type="molecule type" value="Genomic_DNA"/>
</dbReference>
<comment type="caution">
    <text evidence="1">The sequence shown here is derived from an EMBL/GenBank/DDBJ whole genome shotgun (WGS) entry which is preliminary data.</text>
</comment>
<dbReference type="RefSeq" id="WP_344585286.1">
    <property type="nucleotide sequence ID" value="NZ_BAAARK010000084.1"/>
</dbReference>
<dbReference type="Proteomes" id="UP001500994">
    <property type="component" value="Unassembled WGS sequence"/>
</dbReference>
<accession>A0ABN3T9H9</accession>
<name>A0ABN3T9H9_9ACTN</name>
<gene>
    <name evidence="1" type="ORF">GCM10009864_82700</name>
</gene>
<reference evidence="1 2" key="1">
    <citation type="journal article" date="2019" name="Int. J. Syst. Evol. Microbiol.">
        <title>The Global Catalogue of Microorganisms (GCM) 10K type strain sequencing project: providing services to taxonomists for standard genome sequencing and annotation.</title>
        <authorList>
            <consortium name="The Broad Institute Genomics Platform"/>
            <consortium name="The Broad Institute Genome Sequencing Center for Infectious Disease"/>
            <person name="Wu L."/>
            <person name="Ma J."/>
        </authorList>
    </citation>
    <scope>NUCLEOTIDE SEQUENCE [LARGE SCALE GENOMIC DNA]</scope>
    <source>
        <strain evidence="1 2">JCM 16374</strain>
    </source>
</reference>
<protein>
    <submittedName>
        <fullName evidence="1">Uncharacterized protein</fullName>
    </submittedName>
</protein>
<sequence>MALALHSVFTADLDTATELGIVDLARKYVDRDLNVTLVHRDVDKPVLAR</sequence>
<evidence type="ECO:0000313" key="1">
    <source>
        <dbReference type="EMBL" id="GAA2695338.1"/>
    </source>
</evidence>
<evidence type="ECO:0000313" key="2">
    <source>
        <dbReference type="Proteomes" id="UP001500994"/>
    </source>
</evidence>
<organism evidence="1 2">
    <name type="scientific">Streptomyces lunalinharesii</name>
    <dbReference type="NCBI Taxonomy" id="333384"/>
    <lineage>
        <taxon>Bacteria</taxon>
        <taxon>Bacillati</taxon>
        <taxon>Actinomycetota</taxon>
        <taxon>Actinomycetes</taxon>
        <taxon>Kitasatosporales</taxon>
        <taxon>Streptomycetaceae</taxon>
        <taxon>Streptomyces</taxon>
    </lineage>
</organism>
<proteinExistence type="predicted"/>
<keyword evidence="2" id="KW-1185">Reference proteome</keyword>